<reference evidence="2 3" key="1">
    <citation type="journal article" date="2019" name="Commun. Biol.">
        <title>The bagworm genome reveals a unique fibroin gene that provides high tensile strength.</title>
        <authorList>
            <person name="Kono N."/>
            <person name="Nakamura H."/>
            <person name="Ohtoshi R."/>
            <person name="Tomita M."/>
            <person name="Numata K."/>
            <person name="Arakawa K."/>
        </authorList>
    </citation>
    <scope>NUCLEOTIDE SEQUENCE [LARGE SCALE GENOMIC DNA]</scope>
</reference>
<evidence type="ECO:0000313" key="3">
    <source>
        <dbReference type="Proteomes" id="UP000299102"/>
    </source>
</evidence>
<organism evidence="2 3">
    <name type="scientific">Eumeta variegata</name>
    <name type="common">Bagworm moth</name>
    <name type="synonym">Eumeta japonica</name>
    <dbReference type="NCBI Taxonomy" id="151549"/>
    <lineage>
        <taxon>Eukaryota</taxon>
        <taxon>Metazoa</taxon>
        <taxon>Ecdysozoa</taxon>
        <taxon>Arthropoda</taxon>
        <taxon>Hexapoda</taxon>
        <taxon>Insecta</taxon>
        <taxon>Pterygota</taxon>
        <taxon>Neoptera</taxon>
        <taxon>Endopterygota</taxon>
        <taxon>Lepidoptera</taxon>
        <taxon>Glossata</taxon>
        <taxon>Ditrysia</taxon>
        <taxon>Tineoidea</taxon>
        <taxon>Psychidae</taxon>
        <taxon>Oiketicinae</taxon>
        <taxon>Eumeta</taxon>
    </lineage>
</organism>
<accession>A0A4C1TLN1</accession>
<evidence type="ECO:0000313" key="2">
    <source>
        <dbReference type="EMBL" id="GBP15499.1"/>
    </source>
</evidence>
<evidence type="ECO:0000256" key="1">
    <source>
        <dbReference type="SAM" id="MobiDB-lite"/>
    </source>
</evidence>
<comment type="caution">
    <text evidence="2">The sequence shown here is derived from an EMBL/GenBank/DDBJ whole genome shotgun (WGS) entry which is preliminary data.</text>
</comment>
<sequence>MDFLHIEQVASTLDKLSATNPKKMWNSMHNIKTYYETKIESRTQADKRPGHVLGSLRRAVLGGEPRGNLAYKLKFLAVGAMNDSNKLKSFLTDRVLFDLPRDFDDYCASSASPSQSETSVMKVDQTKEPR</sequence>
<proteinExistence type="predicted"/>
<dbReference type="EMBL" id="BGZK01000072">
    <property type="protein sequence ID" value="GBP15499.1"/>
    <property type="molecule type" value="Genomic_DNA"/>
</dbReference>
<keyword evidence="3" id="KW-1185">Reference proteome</keyword>
<name>A0A4C1TLN1_EUMVA</name>
<feature type="compositionally biased region" description="Low complexity" evidence="1">
    <location>
        <begin position="109"/>
        <end position="119"/>
    </location>
</feature>
<feature type="region of interest" description="Disordered" evidence="1">
    <location>
        <begin position="108"/>
        <end position="130"/>
    </location>
</feature>
<dbReference type="AlphaFoldDB" id="A0A4C1TLN1"/>
<dbReference type="Proteomes" id="UP000299102">
    <property type="component" value="Unassembled WGS sequence"/>
</dbReference>
<protein>
    <submittedName>
        <fullName evidence="2">Uncharacterized protein</fullName>
    </submittedName>
</protein>
<gene>
    <name evidence="2" type="ORF">EVAR_9279_1</name>
</gene>